<dbReference type="InterPro" id="IPR050612">
    <property type="entry name" value="Prok_Mopterin_Oxidored"/>
</dbReference>
<reference evidence="10" key="1">
    <citation type="submission" date="2022-04" db="EMBL/GenBank/DDBJ databases">
        <title>Whole genome sequence of Sphaerotilus sp. FB-5.</title>
        <authorList>
            <person name="Takeda M."/>
            <person name="Narihara S."/>
            <person name="Akimoto M."/>
            <person name="Akimoto R."/>
            <person name="Nishiyashiki S."/>
            <person name="Murakami T."/>
        </authorList>
    </citation>
    <scope>NUCLEOTIDE SEQUENCE</scope>
    <source>
        <strain evidence="10">FB-5</strain>
    </source>
</reference>
<dbReference type="Proteomes" id="UP001057498">
    <property type="component" value="Chromosome"/>
</dbReference>
<evidence type="ECO:0000256" key="4">
    <source>
        <dbReference type="ARBA" id="ARBA00022723"/>
    </source>
</evidence>
<keyword evidence="5" id="KW-0732">Signal</keyword>
<protein>
    <submittedName>
        <fullName evidence="10">Dimethyl sulfoxide reductase subunit A</fullName>
    </submittedName>
</protein>
<dbReference type="InterPro" id="IPR009010">
    <property type="entry name" value="Asp_de-COase-like_dom_sf"/>
</dbReference>
<evidence type="ECO:0000256" key="6">
    <source>
        <dbReference type="ARBA" id="ARBA00023002"/>
    </source>
</evidence>
<dbReference type="EMBL" id="AP025730">
    <property type="protein sequence ID" value="BDI05017.1"/>
    <property type="molecule type" value="Genomic_DNA"/>
</dbReference>
<sequence>MNDNNDSPTLAAAVAGAAAADRRDFLKLVGAAGLVSAAGAVPEKAQAFAYEPYPTDDQLTTVGTSCAHNCGSRHMLVAHKQGDVIVRLSTDDGRYQKGGFFGKDTEAEPQLRACLRGRSYRSRLYSPERLLYPMLRVGERGSGQFKRVSWDEALDFVARKMTQLKRDYGPTALLDQSYAGASYGVLHKSDQIEGLLGRFLGMFGCRTNSWSVPSYQGTTFSSRITFGTIEDGNEDDAFAHSKLIIMWGWNPAYTFHGGNTFYYMRLAKQRGCKFVLVDPQYTDSAAVYDAWWIPIKPNTDAAMMAGMAHTIFSEKLQDQAFIDKFVLGMDRRTMPKEHAGAENFKDYILGKTDGVPKTAEWAAAICGVSAADIRKLARLYATTKPAALKASWAPGRASYGEQYNRMAAALQAMTGNIGKLGGSAEGVGKAWHSESTAYPYDDNANIWFGSIKSDRWAHCVLNYPNVKREEVGLWPRDDELDGRIPNIKGIFWQGSDWFNQLTNINKEIEAIRKLELVVCMDATITPSGLWADVLLPIATHFERHDVALPWYKGHYYIHRPKVIEPLGESKTDFQVFTELAYRLEALAPGDAKLKDFGPRYNPRATRDYFKNEVSDQVDEAYLVAWWKKVQDHQGVTMSWADFKKHGVYKFTFKQPLVAFRDQIEKGEPFETGSGKIEIFSPYLAGITDWTKTQYGYPIPAIPKWIEPFESLNHPKAKQFPFHLITPHPRERTHSIYHNIPWLRETCTQEVTINASDAKRLGLQTGDTVEVFNDRGRCVVPVYVTERVLPGVAVLYEGAWMDRDANGVDRAGNPDFLTLDEPSPAGAFAYNTILVDIRRTDLAHKPGWDQLGTARSAVFRRDY</sequence>
<evidence type="ECO:0000256" key="2">
    <source>
        <dbReference type="ARBA" id="ARBA00010312"/>
    </source>
</evidence>
<evidence type="ECO:0000256" key="1">
    <source>
        <dbReference type="ARBA" id="ARBA00001942"/>
    </source>
</evidence>
<comment type="similarity">
    <text evidence="2">Belongs to the prokaryotic molybdopterin-containing oxidoreductase family.</text>
</comment>
<keyword evidence="11" id="KW-1185">Reference proteome</keyword>
<dbReference type="Pfam" id="PF00384">
    <property type="entry name" value="Molybdopterin"/>
    <property type="match status" value="1"/>
</dbReference>
<gene>
    <name evidence="10" type="ORF">CATMQ487_19870</name>
</gene>
<evidence type="ECO:0000313" key="11">
    <source>
        <dbReference type="Proteomes" id="UP001057498"/>
    </source>
</evidence>
<dbReference type="PANTHER" id="PTHR43742:SF3">
    <property type="entry name" value="DIMETHYL SULFOXIDE REDUCTASE DMSA"/>
    <property type="match status" value="1"/>
</dbReference>
<dbReference type="Gene3D" id="3.40.50.12440">
    <property type="match status" value="1"/>
</dbReference>
<dbReference type="Gene3D" id="3.40.228.10">
    <property type="entry name" value="Dimethylsulfoxide Reductase, domain 2"/>
    <property type="match status" value="1"/>
</dbReference>
<dbReference type="PROSITE" id="PS51318">
    <property type="entry name" value="TAT"/>
    <property type="match status" value="1"/>
</dbReference>
<evidence type="ECO:0000256" key="7">
    <source>
        <dbReference type="ARBA" id="ARBA00023004"/>
    </source>
</evidence>
<dbReference type="InterPro" id="IPR006311">
    <property type="entry name" value="TAT_signal"/>
</dbReference>
<evidence type="ECO:0000313" key="10">
    <source>
        <dbReference type="EMBL" id="BDI05017.1"/>
    </source>
</evidence>
<organism evidence="10 11">
    <name type="scientific">Sphaerotilus microaerophilus</name>
    <dbReference type="NCBI Taxonomy" id="2914710"/>
    <lineage>
        <taxon>Bacteria</taxon>
        <taxon>Pseudomonadati</taxon>
        <taxon>Pseudomonadota</taxon>
        <taxon>Betaproteobacteria</taxon>
        <taxon>Burkholderiales</taxon>
        <taxon>Sphaerotilaceae</taxon>
        <taxon>Sphaerotilus</taxon>
    </lineage>
</organism>
<feature type="domain" description="4Fe-4S Mo/W bis-MGD-type" evidence="9">
    <location>
        <begin position="59"/>
        <end position="128"/>
    </location>
</feature>
<name>A0ABM7YKV3_9BURK</name>
<comment type="cofactor">
    <cofactor evidence="1">
        <name>Mo-bis(molybdopterin guanine dinucleotide)</name>
        <dbReference type="ChEBI" id="CHEBI:60539"/>
    </cofactor>
</comment>
<keyword evidence="8" id="KW-0411">Iron-sulfur</keyword>
<dbReference type="Gene3D" id="2.40.40.20">
    <property type="match status" value="1"/>
</dbReference>
<dbReference type="SUPFAM" id="SSF53706">
    <property type="entry name" value="Formate dehydrogenase/DMSO reductase, domains 1-3"/>
    <property type="match status" value="1"/>
</dbReference>
<evidence type="ECO:0000256" key="5">
    <source>
        <dbReference type="ARBA" id="ARBA00022729"/>
    </source>
</evidence>
<keyword evidence="6" id="KW-0560">Oxidoreductase</keyword>
<dbReference type="InterPro" id="IPR006657">
    <property type="entry name" value="MoPterin_dinucl-bd_dom"/>
</dbReference>
<keyword evidence="3" id="KW-0500">Molybdenum</keyword>
<keyword evidence="7" id="KW-0408">Iron</keyword>
<dbReference type="SUPFAM" id="SSF50692">
    <property type="entry name" value="ADC-like"/>
    <property type="match status" value="1"/>
</dbReference>
<dbReference type="RefSeq" id="WP_251973091.1">
    <property type="nucleotide sequence ID" value="NZ_AP025730.1"/>
</dbReference>
<dbReference type="Gene3D" id="3.40.50.740">
    <property type="match status" value="1"/>
</dbReference>
<dbReference type="InterPro" id="IPR006656">
    <property type="entry name" value="Mopterin_OxRdtase"/>
</dbReference>
<dbReference type="PROSITE" id="PS51669">
    <property type="entry name" value="4FE4S_MOW_BIS_MGD"/>
    <property type="match status" value="1"/>
</dbReference>
<accession>A0ABM7YKV3</accession>
<dbReference type="Pfam" id="PF01568">
    <property type="entry name" value="Molydop_binding"/>
    <property type="match status" value="1"/>
</dbReference>
<dbReference type="InterPro" id="IPR006963">
    <property type="entry name" value="Mopterin_OxRdtase_4Fe-4S_dom"/>
</dbReference>
<proteinExistence type="inferred from homology"/>
<evidence type="ECO:0000256" key="3">
    <source>
        <dbReference type="ARBA" id="ARBA00022505"/>
    </source>
</evidence>
<dbReference type="PANTHER" id="PTHR43742">
    <property type="entry name" value="TRIMETHYLAMINE-N-OXIDE REDUCTASE"/>
    <property type="match status" value="1"/>
</dbReference>
<keyword evidence="4" id="KW-0479">Metal-binding</keyword>
<evidence type="ECO:0000259" key="9">
    <source>
        <dbReference type="PROSITE" id="PS51669"/>
    </source>
</evidence>
<dbReference type="NCBIfam" id="TIGR01409">
    <property type="entry name" value="TAT_signal_seq"/>
    <property type="match status" value="1"/>
</dbReference>
<dbReference type="InterPro" id="IPR019546">
    <property type="entry name" value="TAT_signal_bac_arc"/>
</dbReference>
<evidence type="ECO:0000256" key="8">
    <source>
        <dbReference type="ARBA" id="ARBA00023014"/>
    </source>
</evidence>